<dbReference type="EMBL" id="BARU01005395">
    <property type="protein sequence ID" value="GAH35737.1"/>
    <property type="molecule type" value="Genomic_DNA"/>
</dbReference>
<sequence>MDTPRFKAPKLEMKPTLLAEIPFEGAVPTLGYRTLVSGYIPHKYRVIRAKMFFTAAAANLVRHRWYVGRSVDAPTTGWPRDMNLYGRLSPTATFVGQSLIRQVTTNIEVHDEGTHLKLATYNGTAAAYQANGSITIEEIK</sequence>
<proteinExistence type="predicted"/>
<dbReference type="AlphaFoldDB" id="X1ET25"/>
<name>X1ET25_9ZZZZ</name>
<protein>
    <submittedName>
        <fullName evidence="1">Uncharacterized protein</fullName>
    </submittedName>
</protein>
<accession>X1ET25</accession>
<reference evidence="1" key="1">
    <citation type="journal article" date="2014" name="Front. Microbiol.">
        <title>High frequency of phylogenetically diverse reductive dehalogenase-homologous genes in deep subseafloor sedimentary metagenomes.</title>
        <authorList>
            <person name="Kawai M."/>
            <person name="Futagami T."/>
            <person name="Toyoda A."/>
            <person name="Takaki Y."/>
            <person name="Nishi S."/>
            <person name="Hori S."/>
            <person name="Arai W."/>
            <person name="Tsubouchi T."/>
            <person name="Morono Y."/>
            <person name="Uchiyama I."/>
            <person name="Ito T."/>
            <person name="Fujiyama A."/>
            <person name="Inagaki F."/>
            <person name="Takami H."/>
        </authorList>
    </citation>
    <scope>NUCLEOTIDE SEQUENCE</scope>
    <source>
        <strain evidence="1">Expedition CK06-06</strain>
    </source>
</reference>
<organism evidence="1">
    <name type="scientific">marine sediment metagenome</name>
    <dbReference type="NCBI Taxonomy" id="412755"/>
    <lineage>
        <taxon>unclassified sequences</taxon>
        <taxon>metagenomes</taxon>
        <taxon>ecological metagenomes</taxon>
    </lineage>
</organism>
<comment type="caution">
    <text evidence="1">The sequence shown here is derived from an EMBL/GenBank/DDBJ whole genome shotgun (WGS) entry which is preliminary data.</text>
</comment>
<gene>
    <name evidence="1" type="ORF">S03H2_10492</name>
</gene>
<evidence type="ECO:0000313" key="1">
    <source>
        <dbReference type="EMBL" id="GAH35737.1"/>
    </source>
</evidence>